<evidence type="ECO:0000313" key="3">
    <source>
        <dbReference type="EMBL" id="SFO23432.1"/>
    </source>
</evidence>
<evidence type="ECO:0000256" key="1">
    <source>
        <dbReference type="ARBA" id="ARBA00006484"/>
    </source>
</evidence>
<comment type="similarity">
    <text evidence="1">Belongs to the short-chain dehydrogenases/reductases (SDR) family.</text>
</comment>
<gene>
    <name evidence="3" type="ORF">SAMN05216207_103835</name>
</gene>
<dbReference type="Gene3D" id="3.40.50.720">
    <property type="entry name" value="NAD(P)-binding Rossmann-like Domain"/>
    <property type="match status" value="1"/>
</dbReference>
<dbReference type="STRING" id="260086.SAMN05216207_103835"/>
<dbReference type="PANTHER" id="PTHR42760:SF133">
    <property type="entry name" value="3-OXOACYL-[ACYL-CARRIER-PROTEIN] REDUCTASE"/>
    <property type="match status" value="1"/>
</dbReference>
<accession>A0A1I5FI95</accession>
<sequence length="259" mass="26322">MTGVPGGFRLDGEVAVVTGASSGLGAHFARLLASAGAAVAIGARRAEELETVRRSILADGGRCVAVATDVSDPARCRALVDAAVTEWGRVDVLVNNAGVGYGARAEKDDPGRAAGLLEVNLLGAYQMAVAAGRVMIDAGRGGSIINIASALGLTAGSVPQAAYSASKAGLMGLTRDLAAQWSGRHGIRVNTLAPGYFASEMTAPLLEHEQGLADAVARIPLGRFGDQEELAGPLLLLASRAGSYITGTTLCVDGGWTMH</sequence>
<dbReference type="InterPro" id="IPR036291">
    <property type="entry name" value="NAD(P)-bd_dom_sf"/>
</dbReference>
<dbReference type="InterPro" id="IPR002347">
    <property type="entry name" value="SDR_fam"/>
</dbReference>
<name>A0A1I5FI95_PSUAM</name>
<dbReference type="AlphaFoldDB" id="A0A1I5FI95"/>
<keyword evidence="4" id="KW-1185">Reference proteome</keyword>
<evidence type="ECO:0000313" key="4">
    <source>
        <dbReference type="Proteomes" id="UP000199614"/>
    </source>
</evidence>
<organism evidence="3 4">
    <name type="scientific">Pseudonocardia ammonioxydans</name>
    <dbReference type="NCBI Taxonomy" id="260086"/>
    <lineage>
        <taxon>Bacteria</taxon>
        <taxon>Bacillati</taxon>
        <taxon>Actinomycetota</taxon>
        <taxon>Actinomycetes</taxon>
        <taxon>Pseudonocardiales</taxon>
        <taxon>Pseudonocardiaceae</taxon>
        <taxon>Pseudonocardia</taxon>
    </lineage>
</organism>
<dbReference type="Pfam" id="PF13561">
    <property type="entry name" value="adh_short_C2"/>
    <property type="match status" value="1"/>
</dbReference>
<dbReference type="SUPFAM" id="SSF51735">
    <property type="entry name" value="NAD(P)-binding Rossmann-fold domains"/>
    <property type="match status" value="1"/>
</dbReference>
<dbReference type="PRINTS" id="PR00080">
    <property type="entry name" value="SDRFAMILY"/>
</dbReference>
<dbReference type="GO" id="GO:0006633">
    <property type="term" value="P:fatty acid biosynthetic process"/>
    <property type="evidence" value="ECO:0007669"/>
    <property type="project" value="TreeGrafter"/>
</dbReference>
<dbReference type="GO" id="GO:0016616">
    <property type="term" value="F:oxidoreductase activity, acting on the CH-OH group of donors, NAD or NADP as acceptor"/>
    <property type="evidence" value="ECO:0007669"/>
    <property type="project" value="TreeGrafter"/>
</dbReference>
<dbReference type="PANTHER" id="PTHR42760">
    <property type="entry name" value="SHORT-CHAIN DEHYDROGENASES/REDUCTASES FAMILY MEMBER"/>
    <property type="match status" value="1"/>
</dbReference>
<dbReference type="InterPro" id="IPR020904">
    <property type="entry name" value="Sc_DH/Rdtase_CS"/>
</dbReference>
<dbReference type="PRINTS" id="PR00081">
    <property type="entry name" value="GDHRDH"/>
</dbReference>
<dbReference type="PROSITE" id="PS00061">
    <property type="entry name" value="ADH_SHORT"/>
    <property type="match status" value="1"/>
</dbReference>
<dbReference type="EMBL" id="FOUY01000038">
    <property type="protein sequence ID" value="SFO23432.1"/>
    <property type="molecule type" value="Genomic_DNA"/>
</dbReference>
<evidence type="ECO:0000256" key="2">
    <source>
        <dbReference type="ARBA" id="ARBA00023002"/>
    </source>
</evidence>
<proteinExistence type="inferred from homology"/>
<reference evidence="3 4" key="1">
    <citation type="submission" date="2016-10" db="EMBL/GenBank/DDBJ databases">
        <authorList>
            <person name="de Groot N.N."/>
        </authorList>
    </citation>
    <scope>NUCLEOTIDE SEQUENCE [LARGE SCALE GENOMIC DNA]</scope>
    <source>
        <strain evidence="3 4">CGMCC 4.1877</strain>
    </source>
</reference>
<dbReference type="Proteomes" id="UP000199614">
    <property type="component" value="Unassembled WGS sequence"/>
</dbReference>
<keyword evidence="2" id="KW-0560">Oxidoreductase</keyword>
<protein>
    <submittedName>
        <fullName evidence="3">NAD(P)-dependent dehydrogenase, short-chain alcohol dehydrogenase family</fullName>
    </submittedName>
</protein>
<dbReference type="FunFam" id="3.40.50.720:FF:000084">
    <property type="entry name" value="Short-chain dehydrogenase reductase"/>
    <property type="match status" value="1"/>
</dbReference>
<dbReference type="RefSeq" id="WP_093351965.1">
    <property type="nucleotide sequence ID" value="NZ_FOUY01000038.1"/>
</dbReference>
<dbReference type="OrthoDB" id="517007at2"/>
<dbReference type="GO" id="GO:0048038">
    <property type="term" value="F:quinone binding"/>
    <property type="evidence" value="ECO:0007669"/>
    <property type="project" value="TreeGrafter"/>
</dbReference>